<dbReference type="AlphaFoldDB" id="A0AAD5XKM4"/>
<sequence length="227" mass="23639">MSDLPEAQQHALPDPVPTPEAEAGPAGPAAGTRARRGPKDPESATPNEPEGASASARPIPASRKRPSKDDLLPARKAPKAADPKGKGPAVPRPKPATAADALSDMGNKVLSDEADDLIRSALAARQHPATNLSAARERANRLRLAAEEALRAVAEAELLAEEIEADNVSDVSEPADPAPSGWTVLERSAAQAAEPLPVDDLEIQAARFFGTIPLTAATVRRLSHSVQ</sequence>
<evidence type="ECO:0000256" key="1">
    <source>
        <dbReference type="SAM" id="Coils"/>
    </source>
</evidence>
<proteinExistence type="predicted"/>
<feature type="compositionally biased region" description="Basic and acidic residues" evidence="2">
    <location>
        <begin position="67"/>
        <end position="85"/>
    </location>
</feature>
<accession>A0AAD5XKM4</accession>
<evidence type="ECO:0000313" key="4">
    <source>
        <dbReference type="Proteomes" id="UP001212152"/>
    </source>
</evidence>
<keyword evidence="1" id="KW-0175">Coiled coil</keyword>
<comment type="caution">
    <text evidence="3">The sequence shown here is derived from an EMBL/GenBank/DDBJ whole genome shotgun (WGS) entry which is preliminary data.</text>
</comment>
<keyword evidence="4" id="KW-1185">Reference proteome</keyword>
<gene>
    <name evidence="3" type="ORF">HDU87_006129</name>
</gene>
<evidence type="ECO:0000256" key="2">
    <source>
        <dbReference type="SAM" id="MobiDB-lite"/>
    </source>
</evidence>
<protein>
    <submittedName>
        <fullName evidence="3">Uncharacterized protein</fullName>
    </submittedName>
</protein>
<feature type="coiled-coil region" evidence="1">
    <location>
        <begin position="132"/>
        <end position="166"/>
    </location>
</feature>
<reference evidence="3" key="1">
    <citation type="submission" date="2020-05" db="EMBL/GenBank/DDBJ databases">
        <title>Phylogenomic resolution of chytrid fungi.</title>
        <authorList>
            <person name="Stajich J.E."/>
            <person name="Amses K."/>
            <person name="Simmons R."/>
            <person name="Seto K."/>
            <person name="Myers J."/>
            <person name="Bonds A."/>
            <person name="Quandt C.A."/>
            <person name="Barry K."/>
            <person name="Liu P."/>
            <person name="Grigoriev I."/>
            <person name="Longcore J.E."/>
            <person name="James T.Y."/>
        </authorList>
    </citation>
    <scope>NUCLEOTIDE SEQUENCE</scope>
    <source>
        <strain evidence="3">JEL0379</strain>
    </source>
</reference>
<evidence type="ECO:0000313" key="3">
    <source>
        <dbReference type="EMBL" id="KAJ3175466.1"/>
    </source>
</evidence>
<dbReference type="Proteomes" id="UP001212152">
    <property type="component" value="Unassembled WGS sequence"/>
</dbReference>
<feature type="region of interest" description="Disordered" evidence="2">
    <location>
        <begin position="1"/>
        <end position="107"/>
    </location>
</feature>
<feature type="compositionally biased region" description="Low complexity" evidence="2">
    <location>
        <begin position="52"/>
        <end position="61"/>
    </location>
</feature>
<organism evidence="3 4">
    <name type="scientific">Geranomyces variabilis</name>
    <dbReference type="NCBI Taxonomy" id="109894"/>
    <lineage>
        <taxon>Eukaryota</taxon>
        <taxon>Fungi</taxon>
        <taxon>Fungi incertae sedis</taxon>
        <taxon>Chytridiomycota</taxon>
        <taxon>Chytridiomycota incertae sedis</taxon>
        <taxon>Chytridiomycetes</taxon>
        <taxon>Spizellomycetales</taxon>
        <taxon>Powellomycetaceae</taxon>
        <taxon>Geranomyces</taxon>
    </lineage>
</organism>
<feature type="compositionally biased region" description="Low complexity" evidence="2">
    <location>
        <begin position="19"/>
        <end position="32"/>
    </location>
</feature>
<dbReference type="EMBL" id="JADGJQ010000051">
    <property type="protein sequence ID" value="KAJ3175466.1"/>
    <property type="molecule type" value="Genomic_DNA"/>
</dbReference>
<name>A0AAD5XKM4_9FUNG</name>